<dbReference type="InterPro" id="IPR036968">
    <property type="entry name" value="Enolpyruvate_Tfrase_sf"/>
</dbReference>
<evidence type="ECO:0000313" key="4">
    <source>
        <dbReference type="Proteomes" id="UP000237682"/>
    </source>
</evidence>
<keyword evidence="1" id="KW-0808">Transferase</keyword>
<protein>
    <recommendedName>
        <fullName evidence="2">Enolpyruvate transferase domain-containing protein</fullName>
    </recommendedName>
</protein>
<evidence type="ECO:0000259" key="2">
    <source>
        <dbReference type="Pfam" id="PF00275"/>
    </source>
</evidence>
<accession>A0A2S9QG83</accession>
<evidence type="ECO:0000256" key="1">
    <source>
        <dbReference type="ARBA" id="ARBA00022679"/>
    </source>
</evidence>
<proteinExistence type="predicted"/>
<sequence length="297" mass="29803">MLGRVAGRTLRSAHAGASVPPSALRLAADFFRLSGAVPLLAPPSQAVPLPMRRSPGPAQASPVARDETACLLAIILGLLSVGETRIGHAPQCDGAQAMAEACRKLGAAIERAGDQSWHVHGVGVGGLLSPEGGLDFGGSLAGAVLLMGVVASHGVTAGFDGDPALRACAMMPALAPLMRMGAEIVASAEGVRLPLTLRGAMDAVPVLWRVPDGGPSSPVTPDLVASAVLLAGLNAPGETTVVAPQEAGGEAVRLLRLFGADVATSPEGGGRRIVLQGRPTLRPAIVTLPAETPPASC</sequence>
<keyword evidence="4" id="KW-1185">Reference proteome</keyword>
<dbReference type="SUPFAM" id="SSF55205">
    <property type="entry name" value="EPT/RTPC-like"/>
    <property type="match status" value="1"/>
</dbReference>
<dbReference type="Proteomes" id="UP000237682">
    <property type="component" value="Unassembled WGS sequence"/>
</dbReference>
<dbReference type="InterPro" id="IPR001986">
    <property type="entry name" value="Enolpyruvate_Tfrase_dom"/>
</dbReference>
<organism evidence="3 4">
    <name type="scientific">Labrys okinawensis</name>
    <dbReference type="NCBI Taxonomy" id="346911"/>
    <lineage>
        <taxon>Bacteria</taxon>
        <taxon>Pseudomonadati</taxon>
        <taxon>Pseudomonadota</taxon>
        <taxon>Alphaproteobacteria</taxon>
        <taxon>Hyphomicrobiales</taxon>
        <taxon>Xanthobacteraceae</taxon>
        <taxon>Labrys</taxon>
    </lineage>
</organism>
<dbReference type="AlphaFoldDB" id="A0A2S9QG83"/>
<dbReference type="OrthoDB" id="9809920at2"/>
<dbReference type="InterPro" id="IPR013792">
    <property type="entry name" value="RNA3'P_cycl/enolpyr_Trfase_a/b"/>
</dbReference>
<dbReference type="GO" id="GO:0016765">
    <property type="term" value="F:transferase activity, transferring alkyl or aryl (other than methyl) groups"/>
    <property type="evidence" value="ECO:0007669"/>
    <property type="project" value="InterPro"/>
</dbReference>
<name>A0A2S9QG83_9HYPH</name>
<dbReference type="Pfam" id="PF00275">
    <property type="entry name" value="EPSP_synthase"/>
    <property type="match status" value="1"/>
</dbReference>
<evidence type="ECO:0000313" key="3">
    <source>
        <dbReference type="EMBL" id="PRH88367.1"/>
    </source>
</evidence>
<comment type="caution">
    <text evidence="3">The sequence shown here is derived from an EMBL/GenBank/DDBJ whole genome shotgun (WGS) entry which is preliminary data.</text>
</comment>
<dbReference type="Gene3D" id="3.65.10.10">
    <property type="entry name" value="Enolpyruvate transferase domain"/>
    <property type="match status" value="1"/>
</dbReference>
<feature type="domain" description="Enolpyruvate transferase" evidence="2">
    <location>
        <begin position="72"/>
        <end position="279"/>
    </location>
</feature>
<dbReference type="EMBL" id="PUEJ01000002">
    <property type="protein sequence ID" value="PRH88367.1"/>
    <property type="molecule type" value="Genomic_DNA"/>
</dbReference>
<gene>
    <name evidence="3" type="ORF">C5L14_03745</name>
</gene>
<reference evidence="3 4" key="1">
    <citation type="submission" date="2018-02" db="EMBL/GenBank/DDBJ databases">
        <title>Whole genome sequencing of endophytic bacterium.</title>
        <authorList>
            <person name="Eedara R."/>
            <person name="Podile A.R."/>
        </authorList>
    </citation>
    <scope>NUCLEOTIDE SEQUENCE [LARGE SCALE GENOMIC DNA]</scope>
    <source>
        <strain evidence="3 4">RP1T</strain>
    </source>
</reference>